<accession>A0A4V6RUB8</accession>
<sequence length="321" mass="35036">MRRRAVLTSLAAATAGTLAGCVGVGGGCSSGTDLAFEPVDPAEIASRETADDIAAAPAMMADLATRTLEGESPTVEVVTRSPISWLTYVERDGQFYEIHEETLESGTVTGPAYELERDRDTDDDHASADAISFDELPVHDQWRINDAAGFTIEEVEHMSFTASTVAGYLADDDQADSVLAAGVDEPYLAVDGHLIGLERHDEDSTSAHRIRHTAQRVAENVDGFAGHVLERRGAELPEPTEDVQALLEDAREDGGSINVCDHDVDDNTEAEAQREAVRRDAIEELRTTLQDLEDDPDTPDRIEYVEYEGEWHRISISNWVV</sequence>
<gene>
    <name evidence="1" type="ORF">D8Y22_16605</name>
</gene>
<proteinExistence type="predicted"/>
<dbReference type="AlphaFoldDB" id="A0A4V6RUB8"/>
<organism evidence="1 2">
    <name type="scientific">Salinadaptatus halalkaliphilus</name>
    <dbReference type="NCBI Taxonomy" id="2419781"/>
    <lineage>
        <taxon>Archaea</taxon>
        <taxon>Methanobacteriati</taxon>
        <taxon>Methanobacteriota</taxon>
        <taxon>Stenosarchaea group</taxon>
        <taxon>Halobacteria</taxon>
        <taxon>Halobacteriales</taxon>
        <taxon>Natrialbaceae</taxon>
        <taxon>Salinadaptatus</taxon>
    </lineage>
</organism>
<evidence type="ECO:0000313" key="2">
    <source>
        <dbReference type="Proteomes" id="UP000318864"/>
    </source>
</evidence>
<dbReference type="OrthoDB" id="206330at2157"/>
<comment type="caution">
    <text evidence="1">The sequence shown here is derived from an EMBL/GenBank/DDBJ whole genome shotgun (WGS) entry which is preliminary data.</text>
</comment>
<dbReference type="Proteomes" id="UP000318864">
    <property type="component" value="Unassembled WGS sequence"/>
</dbReference>
<dbReference type="PROSITE" id="PS51257">
    <property type="entry name" value="PROKAR_LIPOPROTEIN"/>
    <property type="match status" value="1"/>
</dbReference>
<name>A0A4V6RUB8_9EURY</name>
<dbReference type="RefSeq" id="WP_141465798.1">
    <property type="nucleotide sequence ID" value="NZ_RBZW01000058.1"/>
</dbReference>
<reference evidence="1 2" key="1">
    <citation type="submission" date="2018-10" db="EMBL/GenBank/DDBJ databases">
        <title>Natronolimnobius sp. XQ-INN 246 isolated from Inner Mongolia Autonomous Region of China.</title>
        <authorList>
            <person name="Xue Q."/>
        </authorList>
    </citation>
    <scope>NUCLEOTIDE SEQUENCE [LARGE SCALE GENOMIC DNA]</scope>
    <source>
        <strain evidence="1 2">XQ-INN 246</strain>
    </source>
</reference>
<keyword evidence="2" id="KW-1185">Reference proteome</keyword>
<evidence type="ECO:0000313" key="1">
    <source>
        <dbReference type="EMBL" id="THE63457.1"/>
    </source>
</evidence>
<protein>
    <submittedName>
        <fullName evidence="1">Uncharacterized protein</fullName>
    </submittedName>
</protein>
<dbReference type="EMBL" id="RBZW01000058">
    <property type="protein sequence ID" value="THE63457.1"/>
    <property type="molecule type" value="Genomic_DNA"/>
</dbReference>